<evidence type="ECO:0000256" key="6">
    <source>
        <dbReference type="ARBA" id="ARBA00023040"/>
    </source>
</evidence>
<protein>
    <submittedName>
        <fullName evidence="14">Tachykinin-like peptides receptor 99D</fullName>
    </submittedName>
</protein>
<dbReference type="PANTHER" id="PTHR46925">
    <property type="entry name" value="G-PROTEIN COUPLED RECEPTOR TKR-1-RELATED"/>
    <property type="match status" value="1"/>
</dbReference>
<dbReference type="InterPro" id="IPR000276">
    <property type="entry name" value="GPCR_Rhodpsn"/>
</dbReference>
<keyword evidence="4 10" id="KW-0812">Transmembrane</keyword>
<evidence type="ECO:0000256" key="2">
    <source>
        <dbReference type="ARBA" id="ARBA00010663"/>
    </source>
</evidence>
<sequence>MNISIADAMVSSLIVTFNYIYMLDNDWPFGEIYCKISQFIATLSISASVFTLMAISIDRYVAIMKPLKPRMSKRCNLGIAAFIWIASIAISCSMLFFFTTGEVERKDGTRIVCYAEWPDGPTNHSQQENVYNIVFMILTYILPIISMTVTYSRVGIELWDSKTIGEYTPRQVENVRRTRRVVKMMTG</sequence>
<dbReference type="Proteomes" id="UP001652620">
    <property type="component" value="Chromosome 2"/>
</dbReference>
<dbReference type="InterPro" id="IPR017452">
    <property type="entry name" value="GPCR_Rhodpsn_7TM"/>
</dbReference>
<keyword evidence="8 10" id="KW-0675">Receptor</keyword>
<evidence type="ECO:0000256" key="10">
    <source>
        <dbReference type="RuleBase" id="RU000688"/>
    </source>
</evidence>
<dbReference type="InterPro" id="IPR001681">
    <property type="entry name" value="Neurokn_rcpt"/>
</dbReference>
<evidence type="ECO:0000256" key="8">
    <source>
        <dbReference type="ARBA" id="ARBA00023170"/>
    </source>
</evidence>
<dbReference type="PANTHER" id="PTHR46925:SF2">
    <property type="entry name" value="G-PROTEIN COUPLED RECEPTOR TKR-1-RELATED"/>
    <property type="match status" value="1"/>
</dbReference>
<evidence type="ECO:0000256" key="4">
    <source>
        <dbReference type="ARBA" id="ARBA00022692"/>
    </source>
</evidence>
<evidence type="ECO:0000256" key="11">
    <source>
        <dbReference type="SAM" id="Phobius"/>
    </source>
</evidence>
<evidence type="ECO:0000313" key="14">
    <source>
        <dbReference type="RefSeq" id="XP_049306572.1"/>
    </source>
</evidence>
<reference evidence="14" key="2">
    <citation type="submission" date="2025-08" db="UniProtKB">
        <authorList>
            <consortium name="RefSeq"/>
        </authorList>
    </citation>
    <scope>IDENTIFICATION</scope>
    <source>
        <tissue evidence="14">Adult</tissue>
    </source>
</reference>
<comment type="subcellular location">
    <subcellularLocation>
        <location evidence="1">Cell membrane</location>
        <topology evidence="1">Multi-pass membrane protein</topology>
    </subcellularLocation>
</comment>
<dbReference type="GeneID" id="125776876"/>
<organism evidence="13 14">
    <name type="scientific">Bactrocera dorsalis</name>
    <name type="common">Oriental fruit fly</name>
    <name type="synonym">Dacus dorsalis</name>
    <dbReference type="NCBI Taxonomy" id="27457"/>
    <lineage>
        <taxon>Eukaryota</taxon>
        <taxon>Metazoa</taxon>
        <taxon>Ecdysozoa</taxon>
        <taxon>Arthropoda</taxon>
        <taxon>Hexapoda</taxon>
        <taxon>Insecta</taxon>
        <taxon>Pterygota</taxon>
        <taxon>Neoptera</taxon>
        <taxon>Endopterygota</taxon>
        <taxon>Diptera</taxon>
        <taxon>Brachycera</taxon>
        <taxon>Muscomorpha</taxon>
        <taxon>Tephritoidea</taxon>
        <taxon>Tephritidae</taxon>
        <taxon>Bactrocera</taxon>
        <taxon>Bactrocera</taxon>
    </lineage>
</organism>
<dbReference type="PROSITE" id="PS50262">
    <property type="entry name" value="G_PROTEIN_RECEP_F1_2"/>
    <property type="match status" value="1"/>
</dbReference>
<dbReference type="PROSITE" id="PS00237">
    <property type="entry name" value="G_PROTEIN_RECEP_F1_1"/>
    <property type="match status" value="1"/>
</dbReference>
<evidence type="ECO:0000256" key="3">
    <source>
        <dbReference type="ARBA" id="ARBA00022475"/>
    </source>
</evidence>
<evidence type="ECO:0000256" key="7">
    <source>
        <dbReference type="ARBA" id="ARBA00023136"/>
    </source>
</evidence>
<keyword evidence="5 11" id="KW-1133">Transmembrane helix</keyword>
<keyword evidence="6 10" id="KW-0297">G-protein coupled receptor</keyword>
<dbReference type="Gene3D" id="1.20.1070.10">
    <property type="entry name" value="Rhodopsin 7-helix transmembrane proteins"/>
    <property type="match status" value="1"/>
</dbReference>
<evidence type="ECO:0000259" key="12">
    <source>
        <dbReference type="PROSITE" id="PS50262"/>
    </source>
</evidence>
<evidence type="ECO:0000256" key="9">
    <source>
        <dbReference type="ARBA" id="ARBA00023224"/>
    </source>
</evidence>
<comment type="similarity">
    <text evidence="2 10">Belongs to the G-protein coupled receptor 1 family.</text>
</comment>
<evidence type="ECO:0000256" key="5">
    <source>
        <dbReference type="ARBA" id="ARBA00022989"/>
    </source>
</evidence>
<keyword evidence="9 10" id="KW-0807">Transducer</keyword>
<gene>
    <name evidence="14" type="primary">LOC125776876</name>
</gene>
<proteinExistence type="inferred from homology"/>
<dbReference type="RefSeq" id="XP_049306572.1">
    <property type="nucleotide sequence ID" value="XM_049450615.1"/>
</dbReference>
<evidence type="ECO:0000313" key="13">
    <source>
        <dbReference type="Proteomes" id="UP001652620"/>
    </source>
</evidence>
<feature type="transmembrane region" description="Helical" evidence="11">
    <location>
        <begin position="36"/>
        <end position="57"/>
    </location>
</feature>
<keyword evidence="7 11" id="KW-0472">Membrane</keyword>
<dbReference type="PRINTS" id="PR00237">
    <property type="entry name" value="GPCRRHODOPSN"/>
</dbReference>
<feature type="transmembrane region" description="Helical" evidence="11">
    <location>
        <begin position="130"/>
        <end position="152"/>
    </location>
</feature>
<feature type="transmembrane region" description="Helical" evidence="11">
    <location>
        <begin position="77"/>
        <end position="98"/>
    </location>
</feature>
<evidence type="ECO:0000256" key="1">
    <source>
        <dbReference type="ARBA" id="ARBA00004651"/>
    </source>
</evidence>
<accession>A0ABM3JBH2</accession>
<dbReference type="Pfam" id="PF00001">
    <property type="entry name" value="7tm_1"/>
    <property type="match status" value="1"/>
</dbReference>
<feature type="domain" description="G-protein coupled receptors family 1 profile" evidence="12">
    <location>
        <begin position="1"/>
        <end position="187"/>
    </location>
</feature>
<reference evidence="13" key="1">
    <citation type="submission" date="2025-05" db="UniProtKB">
        <authorList>
            <consortium name="RefSeq"/>
        </authorList>
    </citation>
    <scope>NUCLEOTIDE SEQUENCE [LARGE SCALE GENOMIC DNA]</scope>
</reference>
<keyword evidence="3" id="KW-1003">Cell membrane</keyword>
<name>A0ABM3JBH2_BACDO</name>
<keyword evidence="13" id="KW-1185">Reference proteome</keyword>
<dbReference type="SUPFAM" id="SSF81321">
    <property type="entry name" value="Family A G protein-coupled receptor-like"/>
    <property type="match status" value="1"/>
</dbReference>